<dbReference type="InterPro" id="IPR006423">
    <property type="entry name" value="Lipo_e_P4"/>
</dbReference>
<keyword evidence="3" id="KW-0378">Hydrolase</keyword>
<dbReference type="PANTHER" id="PTHR31284:SF10">
    <property type="entry name" value="ACID PHOSPHATASE-LIKE PROTEIN"/>
    <property type="match status" value="1"/>
</dbReference>
<name>A0ABU1VRG5_9GAMM</name>
<dbReference type="Proteomes" id="UP001267878">
    <property type="component" value="Unassembled WGS sequence"/>
</dbReference>
<dbReference type="InterPro" id="IPR005519">
    <property type="entry name" value="Acid_phosphat_B-like"/>
</dbReference>
<dbReference type="EC" id="3.1.3.2" evidence="3"/>
<dbReference type="Pfam" id="PF03767">
    <property type="entry name" value="Acid_phosphat_B"/>
    <property type="match status" value="1"/>
</dbReference>
<keyword evidence="4" id="KW-1185">Reference proteome</keyword>
<dbReference type="RefSeq" id="WP_310054662.1">
    <property type="nucleotide sequence ID" value="NZ_JAVDVW010000002.1"/>
</dbReference>
<proteinExistence type="predicted"/>
<organism evidence="3 4">
    <name type="scientific">Agrilutibacter niabensis</name>
    <dbReference type="NCBI Taxonomy" id="380628"/>
    <lineage>
        <taxon>Bacteria</taxon>
        <taxon>Pseudomonadati</taxon>
        <taxon>Pseudomonadota</taxon>
        <taxon>Gammaproteobacteria</taxon>
        <taxon>Lysobacterales</taxon>
        <taxon>Lysobacteraceae</taxon>
        <taxon>Agrilutibacter</taxon>
    </lineage>
</organism>
<evidence type="ECO:0000313" key="3">
    <source>
        <dbReference type="EMBL" id="MDR7100087.1"/>
    </source>
</evidence>
<feature type="signal peptide" evidence="2">
    <location>
        <begin position="1"/>
        <end position="25"/>
    </location>
</feature>
<dbReference type="PIRSF" id="PIRSF019271">
    <property type="entry name" value="Acid_Ptase_C"/>
    <property type="match status" value="1"/>
</dbReference>
<dbReference type="SFLD" id="SFLDS00003">
    <property type="entry name" value="Haloacid_Dehalogenase"/>
    <property type="match status" value="1"/>
</dbReference>
<protein>
    <submittedName>
        <fullName evidence="3">Acid phosphatase</fullName>
        <ecNumber evidence="3">3.1.3.2</ecNumber>
    </submittedName>
</protein>
<accession>A0ABU1VRG5</accession>
<evidence type="ECO:0000256" key="1">
    <source>
        <dbReference type="ARBA" id="ARBA00022729"/>
    </source>
</evidence>
<feature type="chain" id="PRO_5045685307" evidence="2">
    <location>
        <begin position="26"/>
        <end position="301"/>
    </location>
</feature>
<dbReference type="PROSITE" id="PS51257">
    <property type="entry name" value="PROKAR_LIPOPROTEIN"/>
    <property type="match status" value="1"/>
</dbReference>
<dbReference type="InterPro" id="IPR036412">
    <property type="entry name" value="HAD-like_sf"/>
</dbReference>
<sequence length="301" mass="32992">MRLLVPTATLLSFVLLGGCASTRVAGIDAAAPIAPAPVPAPGPPADDSLNATVWFQTSVERDLVYTAIYRAAGARLDAALRDKHWDALPKEERSNDVSRLPAAIIVDIDETVLDNSPSTVRQIRERHGFNEAAWGEWVNQRAAKALPGAKEFLNTAASKGVTVFYISNRDASLAEATLANLRQAGFPVKDDSQFLGLGTVVDDCEQNGSEKACRRQLVARRYRVLMQFGDQVGDFVQILANTRDGRREAIAPYLAWIGERWWPLPNPLYGSWEPALFDNEWAQPEAARRAAKEAALDDARP</sequence>
<dbReference type="SFLD" id="SFLDG01125">
    <property type="entry name" value="C1.1:_Acid_Phosphatase_Like"/>
    <property type="match status" value="1"/>
</dbReference>
<dbReference type="PANTHER" id="PTHR31284">
    <property type="entry name" value="ACID PHOSPHATASE-LIKE PROTEIN"/>
    <property type="match status" value="1"/>
</dbReference>
<reference evidence="3 4" key="1">
    <citation type="submission" date="2023-07" db="EMBL/GenBank/DDBJ databases">
        <title>Sorghum-associated microbial communities from plants grown in Nebraska, USA.</title>
        <authorList>
            <person name="Schachtman D."/>
        </authorList>
    </citation>
    <scope>NUCLEOTIDE SEQUENCE [LARGE SCALE GENOMIC DNA]</scope>
    <source>
        <strain evidence="3 4">BE187</strain>
    </source>
</reference>
<gene>
    <name evidence="3" type="ORF">J2X04_002468</name>
</gene>
<evidence type="ECO:0000256" key="2">
    <source>
        <dbReference type="SAM" id="SignalP"/>
    </source>
</evidence>
<dbReference type="InterPro" id="IPR023214">
    <property type="entry name" value="HAD_sf"/>
</dbReference>
<keyword evidence="1 2" id="KW-0732">Signal</keyword>
<dbReference type="GO" id="GO:0003993">
    <property type="term" value="F:acid phosphatase activity"/>
    <property type="evidence" value="ECO:0007669"/>
    <property type="project" value="UniProtKB-EC"/>
</dbReference>
<dbReference type="Gene3D" id="3.40.50.1000">
    <property type="entry name" value="HAD superfamily/HAD-like"/>
    <property type="match status" value="1"/>
</dbReference>
<evidence type="ECO:0000313" key="4">
    <source>
        <dbReference type="Proteomes" id="UP001267878"/>
    </source>
</evidence>
<comment type="caution">
    <text evidence="3">The sequence shown here is derived from an EMBL/GenBank/DDBJ whole genome shotgun (WGS) entry which is preliminary data.</text>
</comment>
<dbReference type="EMBL" id="JAVDVW010000002">
    <property type="protein sequence ID" value="MDR7100087.1"/>
    <property type="molecule type" value="Genomic_DNA"/>
</dbReference>
<dbReference type="SUPFAM" id="SSF56784">
    <property type="entry name" value="HAD-like"/>
    <property type="match status" value="1"/>
</dbReference>